<gene>
    <name evidence="17" type="ORF">SAMN05421869_12488</name>
</gene>
<evidence type="ECO:0000256" key="14">
    <source>
        <dbReference type="PIRSR" id="PIRSR005096-2"/>
    </source>
</evidence>
<feature type="signal peptide" evidence="16">
    <location>
        <begin position="1"/>
        <end position="37"/>
    </location>
</feature>
<dbReference type="EC" id="5.1.3.3" evidence="6 12"/>
<evidence type="ECO:0000256" key="13">
    <source>
        <dbReference type="PIRSR" id="PIRSR005096-1"/>
    </source>
</evidence>
<comment type="pathway">
    <text evidence="3 12">Carbohydrate metabolism; hexose metabolism.</text>
</comment>
<evidence type="ECO:0000256" key="11">
    <source>
        <dbReference type="ARBA" id="ARBA00023277"/>
    </source>
</evidence>
<evidence type="ECO:0000256" key="3">
    <source>
        <dbReference type="ARBA" id="ARBA00005028"/>
    </source>
</evidence>
<dbReference type="UniPathway" id="UPA00242"/>
<feature type="chain" id="PRO_5011758889" description="Aldose 1-epimerase" evidence="16">
    <location>
        <begin position="38"/>
        <end position="395"/>
    </location>
</feature>
<dbReference type="Pfam" id="PF01263">
    <property type="entry name" value="Aldose_epim"/>
    <property type="match status" value="1"/>
</dbReference>
<accession>A0A1G9IYK9</accession>
<dbReference type="PIRSF" id="PIRSF005096">
    <property type="entry name" value="GALM"/>
    <property type="match status" value="1"/>
</dbReference>
<keyword evidence="11 12" id="KW-0119">Carbohydrate metabolism</keyword>
<dbReference type="STRING" id="633440.SAMN05421869_12488"/>
<evidence type="ECO:0000256" key="2">
    <source>
        <dbReference type="ARBA" id="ARBA00004496"/>
    </source>
</evidence>
<evidence type="ECO:0000256" key="12">
    <source>
        <dbReference type="PIRNR" id="PIRNR005096"/>
    </source>
</evidence>
<evidence type="ECO:0000313" key="17">
    <source>
        <dbReference type="EMBL" id="SDL30165.1"/>
    </source>
</evidence>
<evidence type="ECO:0000256" key="16">
    <source>
        <dbReference type="SAM" id="SignalP"/>
    </source>
</evidence>
<comment type="subunit">
    <text evidence="5">Monomer.</text>
</comment>
<evidence type="ECO:0000256" key="5">
    <source>
        <dbReference type="ARBA" id="ARBA00011245"/>
    </source>
</evidence>
<sequence>MPSSVRTRSRLTRTLRGVFALVAVATLILVAMHHAQAAAVQPKITRKQFGTLADGRKVDLYTLRNSHGMRVNILTYGGILQSIQVPDRQGKFANVVLGFNNLSDYVNKSRTTYFGAIVGRYANRIAKGRFTLGGRTYQLATNDGPNHLHGGDQGFDKRLWTARPVKRPHGVGLELTYTSPDGEEHYPGTLRTKVVYTLTRDNKVRMDYTATTSKPTIVNLTNHAYFNLHGEGNGTILDHRLRIYASHYTPVDQTLIPTGEIARLKGTPLDFRKATTIGSRIDGKDQQIVYSGGYDHNYVLNRHGRGLNLAARVVEPGSGRVLKVLTDQPGLQFYSGNFLDGTLRGTSGRLYPKRSGFTLESQHFPDSPNHRNFPSTVLRPGDVYRTTTVYAFSTK</sequence>
<keyword evidence="10 12" id="KW-0413">Isomerase</keyword>
<dbReference type="EMBL" id="FNDJ01000024">
    <property type="protein sequence ID" value="SDL30165.1"/>
    <property type="molecule type" value="Genomic_DNA"/>
</dbReference>
<reference evidence="17 18" key="1">
    <citation type="submission" date="2016-10" db="EMBL/GenBank/DDBJ databases">
        <authorList>
            <person name="de Groot N.N."/>
        </authorList>
    </citation>
    <scope>NUCLEOTIDE SEQUENCE [LARGE SCALE GENOMIC DNA]</scope>
    <source>
        <strain evidence="17 18">CGMCC 4.6533</strain>
    </source>
</reference>
<evidence type="ECO:0000256" key="15">
    <source>
        <dbReference type="PIRSR" id="PIRSR005096-3"/>
    </source>
</evidence>
<dbReference type="NCBIfam" id="NF008277">
    <property type="entry name" value="PRK11055.1"/>
    <property type="match status" value="1"/>
</dbReference>
<comment type="catalytic activity">
    <reaction evidence="1 12">
        <text>alpha-D-glucose = beta-D-glucose</text>
        <dbReference type="Rhea" id="RHEA:10264"/>
        <dbReference type="ChEBI" id="CHEBI:15903"/>
        <dbReference type="ChEBI" id="CHEBI:17925"/>
        <dbReference type="EC" id="5.1.3.3"/>
    </reaction>
</comment>
<dbReference type="GO" id="GO:0006006">
    <property type="term" value="P:glucose metabolic process"/>
    <property type="evidence" value="ECO:0007669"/>
    <property type="project" value="TreeGrafter"/>
</dbReference>
<dbReference type="PANTHER" id="PTHR10091:SF0">
    <property type="entry name" value="GALACTOSE MUTAROTASE"/>
    <property type="match status" value="1"/>
</dbReference>
<dbReference type="FunFam" id="2.70.98.10:FF:000003">
    <property type="entry name" value="Aldose 1-epimerase"/>
    <property type="match status" value="1"/>
</dbReference>
<dbReference type="InterPro" id="IPR047215">
    <property type="entry name" value="Galactose_mutarotase-like"/>
</dbReference>
<dbReference type="AlphaFoldDB" id="A0A1G9IYK9"/>
<organism evidence="17 18">
    <name type="scientific">Nonomuraea jiangxiensis</name>
    <dbReference type="NCBI Taxonomy" id="633440"/>
    <lineage>
        <taxon>Bacteria</taxon>
        <taxon>Bacillati</taxon>
        <taxon>Actinomycetota</taxon>
        <taxon>Actinomycetes</taxon>
        <taxon>Streptosporangiales</taxon>
        <taxon>Streptosporangiaceae</taxon>
        <taxon>Nonomuraea</taxon>
    </lineage>
</organism>
<evidence type="ECO:0000256" key="6">
    <source>
        <dbReference type="ARBA" id="ARBA00013185"/>
    </source>
</evidence>
<dbReference type="CDD" id="cd09019">
    <property type="entry name" value="galactose_mutarotase_like"/>
    <property type="match status" value="1"/>
</dbReference>
<dbReference type="InterPro" id="IPR015443">
    <property type="entry name" value="Aldose_1-epimerase"/>
</dbReference>
<evidence type="ECO:0000256" key="9">
    <source>
        <dbReference type="ARBA" id="ARBA00022553"/>
    </source>
</evidence>
<feature type="binding site" evidence="15">
    <location>
        <begin position="223"/>
        <end position="225"/>
    </location>
    <ligand>
        <name>beta-D-galactose</name>
        <dbReference type="ChEBI" id="CHEBI:27667"/>
    </ligand>
</feature>
<dbReference type="GO" id="GO:0033499">
    <property type="term" value="P:galactose catabolic process via UDP-galactose, Leloir pathway"/>
    <property type="evidence" value="ECO:0007669"/>
    <property type="project" value="TreeGrafter"/>
</dbReference>
<evidence type="ECO:0000256" key="8">
    <source>
        <dbReference type="ARBA" id="ARBA00022490"/>
    </source>
</evidence>
<dbReference type="InterPro" id="IPR014718">
    <property type="entry name" value="GH-type_carb-bd"/>
</dbReference>
<dbReference type="InterPro" id="IPR008183">
    <property type="entry name" value="Aldose_1/G6P_1-epimerase"/>
</dbReference>
<dbReference type="InterPro" id="IPR018052">
    <property type="entry name" value="Ald1_epimerase_CS"/>
</dbReference>
<name>A0A1G9IYK9_9ACTN</name>
<dbReference type="InterPro" id="IPR011013">
    <property type="entry name" value="Gal_mutarotase_sf_dom"/>
</dbReference>
<comment type="similarity">
    <text evidence="4 12">Belongs to the aldose epimerase family.</text>
</comment>
<feature type="active site" description="Proton donor" evidence="13">
    <location>
        <position position="223"/>
    </location>
</feature>
<dbReference type="GO" id="GO:0004034">
    <property type="term" value="F:aldose 1-epimerase activity"/>
    <property type="evidence" value="ECO:0007669"/>
    <property type="project" value="UniProtKB-EC"/>
</dbReference>
<evidence type="ECO:0000256" key="7">
    <source>
        <dbReference type="ARBA" id="ARBA00014165"/>
    </source>
</evidence>
<evidence type="ECO:0000256" key="4">
    <source>
        <dbReference type="ARBA" id="ARBA00006206"/>
    </source>
</evidence>
<dbReference type="GO" id="GO:0030246">
    <property type="term" value="F:carbohydrate binding"/>
    <property type="evidence" value="ECO:0007669"/>
    <property type="project" value="InterPro"/>
</dbReference>
<dbReference type="PROSITE" id="PS00545">
    <property type="entry name" value="ALDOSE_1_EPIMERASE"/>
    <property type="match status" value="1"/>
</dbReference>
<dbReference type="RefSeq" id="WP_245765568.1">
    <property type="nucleotide sequence ID" value="NZ_FNDJ01000024.1"/>
</dbReference>
<evidence type="ECO:0000256" key="1">
    <source>
        <dbReference type="ARBA" id="ARBA00001614"/>
    </source>
</evidence>
<keyword evidence="18" id="KW-1185">Reference proteome</keyword>
<comment type="subcellular location">
    <subcellularLocation>
        <location evidence="2">Cytoplasm</location>
    </subcellularLocation>
</comment>
<keyword evidence="8" id="KW-0963">Cytoplasm</keyword>
<dbReference type="Proteomes" id="UP000199202">
    <property type="component" value="Unassembled WGS sequence"/>
</dbReference>
<feature type="binding site" evidence="15">
    <location>
        <begin position="123"/>
        <end position="124"/>
    </location>
    <ligand>
        <name>beta-D-galactose</name>
        <dbReference type="ChEBI" id="CHEBI:27667"/>
    </ligand>
</feature>
<dbReference type="GO" id="GO:0005737">
    <property type="term" value="C:cytoplasm"/>
    <property type="evidence" value="ECO:0007669"/>
    <property type="project" value="UniProtKB-SubCell"/>
</dbReference>
<dbReference type="Gene3D" id="2.70.98.10">
    <property type="match status" value="1"/>
</dbReference>
<proteinExistence type="inferred from homology"/>
<evidence type="ECO:0000313" key="18">
    <source>
        <dbReference type="Proteomes" id="UP000199202"/>
    </source>
</evidence>
<evidence type="ECO:0000256" key="10">
    <source>
        <dbReference type="ARBA" id="ARBA00023235"/>
    </source>
</evidence>
<protein>
    <recommendedName>
        <fullName evidence="7 12">Aldose 1-epimerase</fullName>
        <ecNumber evidence="6 12">5.1.3.3</ecNumber>
    </recommendedName>
</protein>
<dbReference type="PANTHER" id="PTHR10091">
    <property type="entry name" value="ALDOSE-1-EPIMERASE"/>
    <property type="match status" value="1"/>
</dbReference>
<keyword evidence="16" id="KW-0732">Signal</keyword>
<feature type="binding site" evidence="14">
    <location>
        <position position="295"/>
    </location>
    <ligand>
        <name>beta-D-galactose</name>
        <dbReference type="ChEBI" id="CHEBI:27667"/>
    </ligand>
</feature>
<feature type="active site" description="Proton acceptor" evidence="13">
    <location>
        <position position="360"/>
    </location>
</feature>
<dbReference type="SUPFAM" id="SSF74650">
    <property type="entry name" value="Galactose mutarotase-like"/>
    <property type="match status" value="1"/>
</dbReference>
<keyword evidence="9" id="KW-0597">Phosphoprotein</keyword>